<dbReference type="PANTHER" id="PTHR15367">
    <property type="entry name" value="DNA-DIRECTED RNA POLYMERASE III"/>
    <property type="match status" value="1"/>
</dbReference>
<comment type="function">
    <text evidence="4">DNA-dependent RNA polymerase catalyzes the transcription of DNA into RNA using the four ribonucleoside triphosphates as substrates. Specific peripheric component of RNA polymerase III which synthesizes small RNAs, such as 5S rRNA and tRNAs.</text>
</comment>
<proteinExistence type="inferred from homology"/>
<gene>
    <name evidence="7 8" type="primary">LOC116299965</name>
</gene>
<feature type="region of interest" description="Disordered" evidence="5">
    <location>
        <begin position="129"/>
        <end position="225"/>
    </location>
</feature>
<evidence type="ECO:0000256" key="5">
    <source>
        <dbReference type="SAM" id="MobiDB-lite"/>
    </source>
</evidence>
<dbReference type="PIRSF" id="PIRSF000777">
    <property type="entry name" value="RNA_polIII_C31"/>
    <property type="match status" value="1"/>
</dbReference>
<dbReference type="GO" id="GO:0005666">
    <property type="term" value="C:RNA polymerase III complex"/>
    <property type="evidence" value="ECO:0007669"/>
    <property type="project" value="UniProtKB-UniRule"/>
</dbReference>
<organism evidence="6 8">
    <name type="scientific">Actinia tenebrosa</name>
    <name type="common">Australian red waratah sea anemone</name>
    <dbReference type="NCBI Taxonomy" id="6105"/>
    <lineage>
        <taxon>Eukaryota</taxon>
        <taxon>Metazoa</taxon>
        <taxon>Cnidaria</taxon>
        <taxon>Anthozoa</taxon>
        <taxon>Hexacorallia</taxon>
        <taxon>Actiniaria</taxon>
        <taxon>Actiniidae</taxon>
        <taxon>Actinia</taxon>
    </lineage>
</organism>
<comment type="similarity">
    <text evidence="2 4">Belongs to the eukaryotic RPC7 RNA polymerase subunit family.</text>
</comment>
<feature type="compositionally biased region" description="Acidic residues" evidence="5">
    <location>
        <begin position="208"/>
        <end position="225"/>
    </location>
</feature>
<evidence type="ECO:0000313" key="7">
    <source>
        <dbReference type="RefSeq" id="XP_031564559.1"/>
    </source>
</evidence>
<dbReference type="InterPro" id="IPR024661">
    <property type="entry name" value="RNA_pol_III_Rpc31"/>
</dbReference>
<dbReference type="OrthoDB" id="5377312at2759"/>
<evidence type="ECO:0000256" key="2">
    <source>
        <dbReference type="ARBA" id="ARBA00008352"/>
    </source>
</evidence>
<accession>A0A6P8IBB1</accession>
<dbReference type="Pfam" id="PF11705">
    <property type="entry name" value="RNA_pol_3_Rpc31"/>
    <property type="match status" value="1"/>
</dbReference>
<dbReference type="Proteomes" id="UP000515163">
    <property type="component" value="Unplaced"/>
</dbReference>
<evidence type="ECO:0000313" key="6">
    <source>
        <dbReference type="Proteomes" id="UP000515163"/>
    </source>
</evidence>
<comment type="subunit">
    <text evidence="4">Component of the RNA polymerase III (Pol III) complex.</text>
</comment>
<evidence type="ECO:0000256" key="4">
    <source>
        <dbReference type="PIRNR" id="PIRNR000777"/>
    </source>
</evidence>
<dbReference type="RefSeq" id="XP_031564561.1">
    <property type="nucleotide sequence ID" value="XM_031708701.1"/>
</dbReference>
<comment type="subcellular location">
    <subcellularLocation>
        <location evidence="1 4">Nucleus</location>
    </subcellularLocation>
</comment>
<keyword evidence="3 4" id="KW-0539">Nucleus</keyword>
<evidence type="ECO:0000313" key="8">
    <source>
        <dbReference type="RefSeq" id="XP_031564561.1"/>
    </source>
</evidence>
<evidence type="ECO:0000256" key="1">
    <source>
        <dbReference type="ARBA" id="ARBA00004123"/>
    </source>
</evidence>
<dbReference type="AlphaFoldDB" id="A0A6P8IBB1"/>
<dbReference type="KEGG" id="aten:116299965"/>
<feature type="compositionally biased region" description="Basic and acidic residues" evidence="5">
    <location>
        <begin position="142"/>
        <end position="179"/>
    </location>
</feature>
<reference evidence="7 8" key="1">
    <citation type="submission" date="2025-04" db="UniProtKB">
        <authorList>
            <consortium name="RefSeq"/>
        </authorList>
    </citation>
    <scope>IDENTIFICATION</scope>
    <source>
        <tissue evidence="7 8">Tentacle</tissue>
    </source>
</reference>
<name>A0A6P8IBB1_ACTTE</name>
<dbReference type="GeneID" id="116299965"/>
<evidence type="ECO:0000256" key="3">
    <source>
        <dbReference type="ARBA" id="ARBA00023242"/>
    </source>
</evidence>
<dbReference type="PANTHER" id="PTHR15367:SF2">
    <property type="entry name" value="DNA-DIRECTED RNA POLYMERASE III SUBUNIT"/>
    <property type="match status" value="1"/>
</dbReference>
<keyword evidence="6" id="KW-1185">Reference proteome</keyword>
<feature type="compositionally biased region" description="Basic residues" evidence="5">
    <location>
        <begin position="129"/>
        <end position="141"/>
    </location>
</feature>
<dbReference type="RefSeq" id="XP_031564559.1">
    <property type="nucleotide sequence ID" value="XM_031708699.1"/>
</dbReference>
<sequence length="225" mass="25863">MAGRGGRGRGKGRGFTFDIGSIGFGRGGDALPASILQPPPLFPPLEKIPLPLRKTEADETMLQLKQDIKYMLNTSPYYVKPKIINKDIERYSDRYKEKPQDNLKFKWEPDWSYIPSELKIRIGRPKLRHSGVLKPNMRKSRKSSEKSSVDLEKLEELEKEGTTDKQSQENKPGESKEGEASDDDVDEEEEYDEEEQEEENDYLVSHFDDDEDLAEDDDMDEGPIY</sequence>
<feature type="compositionally biased region" description="Acidic residues" evidence="5">
    <location>
        <begin position="180"/>
        <end position="201"/>
    </location>
</feature>
<dbReference type="GO" id="GO:0006383">
    <property type="term" value="P:transcription by RNA polymerase III"/>
    <property type="evidence" value="ECO:0007669"/>
    <property type="project" value="UniProtKB-UniRule"/>
</dbReference>
<protein>
    <recommendedName>
        <fullName evidence="4">DNA-directed RNA polymerase III subunit</fullName>
    </recommendedName>
</protein>